<evidence type="ECO:0000313" key="5">
    <source>
        <dbReference type="Proteomes" id="UP000324091"/>
    </source>
</evidence>
<comment type="similarity">
    <text evidence="1">Belongs to the dapper family.</text>
</comment>
<protein>
    <submittedName>
        <fullName evidence="4">Uncharacterized protein</fullName>
    </submittedName>
</protein>
<organism evidence="4 5">
    <name type="scientific">Takifugu flavidus</name>
    <name type="common">sansaifugu</name>
    <dbReference type="NCBI Taxonomy" id="433684"/>
    <lineage>
        <taxon>Eukaryota</taxon>
        <taxon>Metazoa</taxon>
        <taxon>Chordata</taxon>
        <taxon>Craniata</taxon>
        <taxon>Vertebrata</taxon>
        <taxon>Euteleostomi</taxon>
        <taxon>Actinopterygii</taxon>
        <taxon>Neopterygii</taxon>
        <taxon>Teleostei</taxon>
        <taxon>Neoteleostei</taxon>
        <taxon>Acanthomorphata</taxon>
        <taxon>Eupercaria</taxon>
        <taxon>Tetraodontiformes</taxon>
        <taxon>Tetradontoidea</taxon>
        <taxon>Tetraodontidae</taxon>
        <taxon>Takifugu</taxon>
    </lineage>
</organism>
<keyword evidence="5" id="KW-1185">Reference proteome</keyword>
<dbReference type="GO" id="GO:0090090">
    <property type="term" value="P:negative regulation of canonical Wnt signaling pathway"/>
    <property type="evidence" value="ECO:0007669"/>
    <property type="project" value="TreeGrafter"/>
</dbReference>
<dbReference type="PANTHER" id="PTHR15919">
    <property type="entry name" value="DAPPER-RELATED"/>
    <property type="match status" value="1"/>
</dbReference>
<feature type="region of interest" description="Disordered" evidence="3">
    <location>
        <begin position="173"/>
        <end position="198"/>
    </location>
</feature>
<feature type="compositionally biased region" description="Low complexity" evidence="3">
    <location>
        <begin position="444"/>
        <end position="456"/>
    </location>
</feature>
<dbReference type="EMBL" id="RHFK02000006">
    <property type="protein sequence ID" value="TWW74216.1"/>
    <property type="molecule type" value="Genomic_DNA"/>
</dbReference>
<reference evidence="4 5" key="1">
    <citation type="submission" date="2019-04" db="EMBL/GenBank/DDBJ databases">
        <title>Chromosome genome assembly for Takifugu flavidus.</title>
        <authorList>
            <person name="Xiao S."/>
        </authorList>
    </citation>
    <scope>NUCLEOTIDE SEQUENCE [LARGE SCALE GENOMIC DNA]</scope>
    <source>
        <strain evidence="4">HTHZ2018</strain>
        <tissue evidence="4">Muscle</tissue>
    </source>
</reference>
<proteinExistence type="inferred from homology"/>
<sequence>MMATNEAPGCSDFLLPALSLPMKEERSRNKERLEASLAGLCELELLKQRQESRVLSALSLGDSLLSGQSPWGQLRSALFSLDAPKDPTADDRRHQTIAVLQNQSCNQNLQSSTDPQASLQGSSWYFDPSVKQQEAELSVRTEDQLTKAPVTLDDSQLCPGEVLVAKKNKFPESDYRPRVPRSLSAPEGTEETELDRRWSSEAKKHATVADVLGDIREIQLDQEDYHQAHKIETYIFGLIQRRTQHTRPSKPRTSLAHDTRAVGVARQSSLCHKDEQMPPKPVPAPEISGVSQTSDAYFPKAYNTDQEGYQGMGPAEDPAPPCRHQQQQQHPPGPYHRPRQASRSTLVEYQSFRVLQVNPDSSNSEPDLPPNYHYHSPPPLLKAHQPPPAEDQLVNAKYIPAQPCRGSARASGHQHSNPHKGFGVSKPNQGAFSLERGHHHLPEQQPVSQVQPSRSRGGAKKCRSNEDRGVSSRKQGKKACRSQSENSLQRVPERKYNTVERDGAGSGSGGKGNRSSQSRNKKQQQGGASYRRWQSTLELSQDEAEQSPTQAPLHASAAPNHKDNHGRRTRKSRPPHASYGPHHSHHHQHLEYQPERVPMHPCQPSEDYHHPAQGESESSTSEADSPDSSSLSSDSDESGGLVWPQQLAPQLSLASPPTPPGAAQQPKAFVKIKASHALKKKILRFRTGSLKLMTTV</sequence>
<feature type="compositionally biased region" description="Basic and acidic residues" evidence="3">
    <location>
        <begin position="589"/>
        <end position="598"/>
    </location>
</feature>
<feature type="region of interest" description="Disordered" evidence="3">
    <location>
        <begin position="358"/>
        <end position="666"/>
    </location>
</feature>
<evidence type="ECO:0000256" key="1">
    <source>
        <dbReference type="ARBA" id="ARBA00010807"/>
    </source>
</evidence>
<dbReference type="AlphaFoldDB" id="A0A5C6P555"/>
<dbReference type="GO" id="GO:0005737">
    <property type="term" value="C:cytoplasm"/>
    <property type="evidence" value="ECO:0007669"/>
    <property type="project" value="TreeGrafter"/>
</dbReference>
<feature type="region of interest" description="Disordered" evidence="3">
    <location>
        <begin position="304"/>
        <end position="342"/>
    </location>
</feature>
<accession>A0A5C6P555</accession>
<feature type="compositionally biased region" description="Low complexity" evidence="3">
    <location>
        <begin position="615"/>
        <end position="633"/>
    </location>
</feature>
<evidence type="ECO:0000313" key="4">
    <source>
        <dbReference type="EMBL" id="TWW74216.1"/>
    </source>
</evidence>
<evidence type="ECO:0000256" key="2">
    <source>
        <dbReference type="ARBA" id="ARBA00023054"/>
    </source>
</evidence>
<gene>
    <name evidence="4" type="ORF">D4764_14G0002170</name>
</gene>
<feature type="region of interest" description="Disordered" evidence="3">
    <location>
        <begin position="268"/>
        <end position="290"/>
    </location>
</feature>
<dbReference type="Proteomes" id="UP000324091">
    <property type="component" value="Chromosome 14"/>
</dbReference>
<feature type="compositionally biased region" description="Pro residues" evidence="3">
    <location>
        <begin position="376"/>
        <end position="389"/>
    </location>
</feature>
<name>A0A5C6P555_9TELE</name>
<dbReference type="Pfam" id="PF15268">
    <property type="entry name" value="Dapper"/>
    <property type="match status" value="1"/>
</dbReference>
<comment type="caution">
    <text evidence="4">The sequence shown here is derived from an EMBL/GenBank/DDBJ whole genome shotgun (WGS) entry which is preliminary data.</text>
</comment>
<dbReference type="InterPro" id="IPR024843">
    <property type="entry name" value="Dapper"/>
</dbReference>
<feature type="compositionally biased region" description="Low complexity" evidence="3">
    <location>
        <begin position="513"/>
        <end position="527"/>
    </location>
</feature>
<feature type="compositionally biased region" description="Basic residues" evidence="3">
    <location>
        <begin position="564"/>
        <end position="574"/>
    </location>
</feature>
<evidence type="ECO:0000256" key="3">
    <source>
        <dbReference type="SAM" id="MobiDB-lite"/>
    </source>
</evidence>
<keyword evidence="2" id="KW-0175">Coiled coil</keyword>
<dbReference type="PANTHER" id="PTHR15919:SF1">
    <property type="entry name" value="DAPPER HOMOLOG 3"/>
    <property type="match status" value="1"/>
</dbReference>
<feature type="compositionally biased region" description="Basic and acidic residues" evidence="3">
    <location>
        <begin position="491"/>
        <end position="503"/>
    </location>
</feature>